<dbReference type="EMBL" id="JAFMYW010000002">
    <property type="protein sequence ID" value="MBO0948201.1"/>
    <property type="molecule type" value="Genomic_DNA"/>
</dbReference>
<name>A0ABS3JDW3_9BACT</name>
<dbReference type="RefSeq" id="WP_207328165.1">
    <property type="nucleotide sequence ID" value="NZ_JAFMYW010000002.1"/>
</dbReference>
<gene>
    <name evidence="1" type="ORF">J2I46_06390</name>
</gene>
<evidence type="ECO:0008006" key="3">
    <source>
        <dbReference type="Google" id="ProtNLM"/>
    </source>
</evidence>
<dbReference type="Gene3D" id="3.90.1570.20">
    <property type="match status" value="1"/>
</dbReference>
<accession>A0ABS3JDW3</accession>
<proteinExistence type="predicted"/>
<evidence type="ECO:0000313" key="1">
    <source>
        <dbReference type="EMBL" id="MBO0948201.1"/>
    </source>
</evidence>
<dbReference type="Proteomes" id="UP000664628">
    <property type="component" value="Unassembled WGS sequence"/>
</dbReference>
<organism evidence="1 2">
    <name type="scientific">Fibrella forsythiae</name>
    <dbReference type="NCBI Taxonomy" id="2817061"/>
    <lineage>
        <taxon>Bacteria</taxon>
        <taxon>Pseudomonadati</taxon>
        <taxon>Bacteroidota</taxon>
        <taxon>Cytophagia</taxon>
        <taxon>Cytophagales</taxon>
        <taxon>Spirosomataceae</taxon>
        <taxon>Fibrella</taxon>
    </lineage>
</organism>
<protein>
    <recommendedName>
        <fullName evidence="3">Uma2 family endonuclease</fullName>
    </recommendedName>
</protein>
<sequence>MYYPKFDGPLFLNDDMGTYAPRVHQRILSKLDSGLRWLFEKEKKINLEPLPETMVNEDETSPTPDLVLVDPDTELIRVVIEICHTVGLKGDIRKVVNLLDNNLYDIQEGFIYDYKTGKWYRYKANTGGLVEESSWSDVLVLDLNAFLLP</sequence>
<evidence type="ECO:0000313" key="2">
    <source>
        <dbReference type="Proteomes" id="UP000664628"/>
    </source>
</evidence>
<reference evidence="1 2" key="1">
    <citation type="submission" date="2021-03" db="EMBL/GenBank/DDBJ databases">
        <title>Fibrella sp. HMF5405 genome sequencing and assembly.</title>
        <authorList>
            <person name="Kang H."/>
            <person name="Kim H."/>
            <person name="Bae S."/>
            <person name="Joh K."/>
        </authorList>
    </citation>
    <scope>NUCLEOTIDE SEQUENCE [LARGE SCALE GENOMIC DNA]</scope>
    <source>
        <strain evidence="1 2">HMF5405</strain>
    </source>
</reference>
<comment type="caution">
    <text evidence="1">The sequence shown here is derived from an EMBL/GenBank/DDBJ whole genome shotgun (WGS) entry which is preliminary data.</text>
</comment>
<keyword evidence="2" id="KW-1185">Reference proteome</keyword>